<name>A0AAV1I265_9CHLO</name>
<gene>
    <name evidence="2" type="ORF">CVIRNUC_004398</name>
</gene>
<comment type="caution">
    <text evidence="2">The sequence shown here is derived from an EMBL/GenBank/DDBJ whole genome shotgun (WGS) entry which is preliminary data.</text>
</comment>
<feature type="transmembrane region" description="Helical" evidence="1">
    <location>
        <begin position="38"/>
        <end position="56"/>
    </location>
</feature>
<dbReference type="AlphaFoldDB" id="A0AAV1I265"/>
<evidence type="ECO:0000256" key="1">
    <source>
        <dbReference type="SAM" id="Phobius"/>
    </source>
</evidence>
<feature type="transmembrane region" description="Helical" evidence="1">
    <location>
        <begin position="6"/>
        <end position="26"/>
    </location>
</feature>
<dbReference type="Proteomes" id="UP001314263">
    <property type="component" value="Unassembled WGS sequence"/>
</dbReference>
<keyword evidence="1" id="KW-1133">Transmembrane helix</keyword>
<proteinExistence type="predicted"/>
<reference evidence="2 3" key="1">
    <citation type="submission" date="2023-10" db="EMBL/GenBank/DDBJ databases">
        <authorList>
            <person name="Maclean D."/>
            <person name="Macfadyen A."/>
        </authorList>
    </citation>
    <scope>NUCLEOTIDE SEQUENCE [LARGE SCALE GENOMIC DNA]</scope>
</reference>
<organism evidence="2 3">
    <name type="scientific">Coccomyxa viridis</name>
    <dbReference type="NCBI Taxonomy" id="1274662"/>
    <lineage>
        <taxon>Eukaryota</taxon>
        <taxon>Viridiplantae</taxon>
        <taxon>Chlorophyta</taxon>
        <taxon>core chlorophytes</taxon>
        <taxon>Trebouxiophyceae</taxon>
        <taxon>Trebouxiophyceae incertae sedis</taxon>
        <taxon>Coccomyxaceae</taxon>
        <taxon>Coccomyxa</taxon>
    </lineage>
</organism>
<keyword evidence="1" id="KW-0812">Transmembrane</keyword>
<evidence type="ECO:0000313" key="2">
    <source>
        <dbReference type="EMBL" id="CAK0776624.1"/>
    </source>
</evidence>
<sequence length="974" mass="108529">MSDSRTFVSVFLKYALLAGIAYLVTLNASNNRLERNQVVLISFAITLIFALIDLYGGIFPGIMNAISTAASLSVVSIQHFISKEDAVYEERLKLLCDTSFTAEGYPTADACAQANKTLRDAGQEREFFKDLLLDDRIYVCMLEHAARGVDMSDCINAYMNLSRFIRPEPAQPANPKFIRADLWKEMQQHKDTALPNTPGQSTELAALKHLGANPDIARSVGDVQYPPTTSTRALHLPEGMASLSYEERVRELAKFGLDLRVTHLPVPKEMGVQAQIQALQEEGSVKQSFQLLFTDNDFFACILNNLLIGGDIGLCFYLYFIRHPDQYHALSGALTNASVADKPVEDQQMAMDYQGTLPPRSSSPSVDPMPTTGDTGLDYGPFPEAASVSVKKHGSNREHFTPDLVSYMDLETVDPQTLRQYDTSVDVTFDWDKLQDSCNAQPDLGKCSTYSIKTMNLAQFVEDVLKIRDDYATMKQKYEAFVMAIAYNPANNGIVYYTVEQPWNLKGNPFQSPDNRVKFSGGRLYVPTWKYARTDPGPLAMDPTCTDILNQWKNTDDVTIIRRLETDPCLSRENKIKLVGMVLISYLTMFQNNGYGFKGACSQFDGLLKNIKNPELVAIVSSINKVCSTPTQHEDALSANCVTAMTQWSEDPTTVKDSTGCLNAQAQKDFLDRLTELLQIGSFIPVDFLDSFYLMVNKLYDSSRNPDVKSTLRTFAAAKDDTPKWKKLMDSLFKNLIEPRSVAVNGKEVQNTGLQAAGYLDSTVKSGATVIVDIAFSRPYSFSTVITKAVQGHALEKFSMSYADPFDPDTYVDMDRILYGPEPGESVKINSLDNIVTQHIRLYPLEFDVMGLRLAFEGVPVTLDRCSHMISVCEHEKRLESVKNVADDNLKKFERERVDRLALHGQVQDLRTDLVTARQKQENVVGGKAARQSCLPQVQIRQAGPQTKTQYILVDRKAVPPPAAPSFTPGECST</sequence>
<keyword evidence="1" id="KW-0472">Membrane</keyword>
<evidence type="ECO:0000313" key="3">
    <source>
        <dbReference type="Proteomes" id="UP001314263"/>
    </source>
</evidence>
<protein>
    <submittedName>
        <fullName evidence="2">Uncharacterized protein</fullName>
    </submittedName>
</protein>
<keyword evidence="3" id="KW-1185">Reference proteome</keyword>
<dbReference type="EMBL" id="CAUYUE010000005">
    <property type="protein sequence ID" value="CAK0776624.1"/>
    <property type="molecule type" value="Genomic_DNA"/>
</dbReference>
<accession>A0AAV1I265</accession>